<dbReference type="PANTHER" id="PTHR11239:SF14">
    <property type="entry name" value="DNA-DIRECTED RNA POLYMERASE I SUBUNIT RPA12"/>
    <property type="match status" value="1"/>
</dbReference>
<feature type="binding site" evidence="9">
    <location>
        <position position="16"/>
    </location>
    <ligand>
        <name>Zn(2+)</name>
        <dbReference type="ChEBI" id="CHEBI:29105"/>
        <label>1</label>
    </ligand>
</feature>
<dbReference type="GO" id="GO:0005736">
    <property type="term" value="C:RNA polymerase I complex"/>
    <property type="evidence" value="ECO:0007669"/>
    <property type="project" value="TreeGrafter"/>
</dbReference>
<gene>
    <name evidence="12" type="ORF">PFISCL1PPCAC_19775</name>
</gene>
<comment type="subcellular location">
    <subcellularLocation>
        <location evidence="1">Nucleus</location>
        <location evidence="1">Nucleolus</location>
    </subcellularLocation>
</comment>
<dbReference type="InterPro" id="IPR012164">
    <property type="entry name" value="Rpa12/Rpb9/Rpc10/TFS"/>
</dbReference>
<dbReference type="GO" id="GO:0003899">
    <property type="term" value="F:DNA-directed RNA polymerase activity"/>
    <property type="evidence" value="ECO:0007669"/>
    <property type="project" value="InterPro"/>
</dbReference>
<dbReference type="GO" id="GO:0006363">
    <property type="term" value="P:termination of RNA polymerase I transcription"/>
    <property type="evidence" value="ECO:0007669"/>
    <property type="project" value="TreeGrafter"/>
</dbReference>
<keyword evidence="2 8" id="KW-0240">DNA-directed RNA polymerase</keyword>
<accession>A0AAV5WCQ6</accession>
<dbReference type="Proteomes" id="UP001432322">
    <property type="component" value="Unassembled WGS sequence"/>
</dbReference>
<reference evidence="12" key="1">
    <citation type="submission" date="2023-10" db="EMBL/GenBank/DDBJ databases">
        <title>Genome assembly of Pristionchus species.</title>
        <authorList>
            <person name="Yoshida K."/>
            <person name="Sommer R.J."/>
        </authorList>
    </citation>
    <scope>NUCLEOTIDE SEQUENCE</scope>
    <source>
        <strain evidence="12">RS5133</strain>
    </source>
</reference>
<feature type="domain" description="TFIIS-type" evidence="11">
    <location>
        <begin position="74"/>
        <end position="114"/>
    </location>
</feature>
<evidence type="ECO:0000256" key="6">
    <source>
        <dbReference type="ARBA" id="ARBA00023242"/>
    </source>
</evidence>
<comment type="similarity">
    <text evidence="8">Belongs to the archaeal rpoM/eukaryotic RPA12/RPB9/RPC11 RNA polymerase family.</text>
</comment>
<keyword evidence="3 9" id="KW-0479">Metal-binding</keyword>
<sequence>MPVTFSSTYTGFCSCCASILPTPLIAPSDITCKVCGQTSSIKEKNNELVCRLEKVYEKRVMEDLEDDGGAESIVDHTCPKCAHTKATYSTMQTRSADEGQTVFYTCLNCKNKTIEYS</sequence>
<dbReference type="PROSITE" id="PS51133">
    <property type="entry name" value="ZF_TFIIS_2"/>
    <property type="match status" value="1"/>
</dbReference>
<feature type="binding site" evidence="9">
    <location>
        <position position="35"/>
    </location>
    <ligand>
        <name>Zn(2+)</name>
        <dbReference type="ChEBI" id="CHEBI:29105"/>
        <label>1</label>
    </ligand>
</feature>
<feature type="binding site" evidence="9">
    <location>
        <position position="32"/>
    </location>
    <ligand>
        <name>Zn(2+)</name>
        <dbReference type="ChEBI" id="CHEBI:29105"/>
        <label>1</label>
    </ligand>
</feature>
<proteinExistence type="inferred from homology"/>
<feature type="binding site" evidence="9">
    <location>
        <position position="13"/>
    </location>
    <ligand>
        <name>Zn(2+)</name>
        <dbReference type="ChEBI" id="CHEBI:29105"/>
        <label>1</label>
    </ligand>
</feature>
<keyword evidence="5 9" id="KW-0862">Zinc</keyword>
<comment type="function">
    <text evidence="7">Core component of RNA polymerase I (Pol I), a DNA-dependent RNA polymerase which synthesizes ribosomal RNA precursors using the four ribonucleoside triphosphates as substrates. Can mediate Pol I proofreading of the nascent RNA transcript. Anchors into the Pol I active site to monitor transcription fidelity and cleave mis-incorporated 5'-ribonucleotides.</text>
</comment>
<feature type="binding site" evidence="9">
    <location>
        <position position="109"/>
    </location>
    <ligand>
        <name>Zn(2+)</name>
        <dbReference type="ChEBI" id="CHEBI:29105"/>
        <label>2</label>
    </ligand>
</feature>
<evidence type="ECO:0000259" key="11">
    <source>
        <dbReference type="PROSITE" id="PS51133"/>
    </source>
</evidence>
<organism evidence="12 13">
    <name type="scientific">Pristionchus fissidentatus</name>
    <dbReference type="NCBI Taxonomy" id="1538716"/>
    <lineage>
        <taxon>Eukaryota</taxon>
        <taxon>Metazoa</taxon>
        <taxon>Ecdysozoa</taxon>
        <taxon>Nematoda</taxon>
        <taxon>Chromadorea</taxon>
        <taxon>Rhabditida</taxon>
        <taxon>Rhabditina</taxon>
        <taxon>Diplogasteromorpha</taxon>
        <taxon>Diplogasteroidea</taxon>
        <taxon>Neodiplogasteridae</taxon>
        <taxon>Pristionchus</taxon>
    </lineage>
</organism>
<evidence type="ECO:0000313" key="13">
    <source>
        <dbReference type="Proteomes" id="UP001432322"/>
    </source>
</evidence>
<dbReference type="Gene3D" id="2.20.25.10">
    <property type="match status" value="1"/>
</dbReference>
<dbReference type="CDD" id="cd10507">
    <property type="entry name" value="Zn-ribbon_RPA12"/>
    <property type="match status" value="1"/>
</dbReference>
<feature type="binding site" evidence="9">
    <location>
        <position position="81"/>
    </location>
    <ligand>
        <name>Zn(2+)</name>
        <dbReference type="ChEBI" id="CHEBI:29105"/>
        <label>2</label>
    </ligand>
</feature>
<dbReference type="GO" id="GO:0003676">
    <property type="term" value="F:nucleic acid binding"/>
    <property type="evidence" value="ECO:0007669"/>
    <property type="project" value="InterPro"/>
</dbReference>
<evidence type="ECO:0000256" key="10">
    <source>
        <dbReference type="PIRSR" id="PIRSR005586-2"/>
    </source>
</evidence>
<comment type="function">
    <text evidence="8">DNA-dependent RNA polymerase catalyzes the transcription of DNA into RNA using the four ribonucleoside triphosphates as substrates.</text>
</comment>
<dbReference type="SMART" id="SM00440">
    <property type="entry name" value="ZnF_C2C2"/>
    <property type="match status" value="1"/>
</dbReference>
<name>A0AAV5WCQ6_9BILA</name>
<dbReference type="Pfam" id="PF01096">
    <property type="entry name" value="Zn_ribbon_TFIIS"/>
    <property type="match status" value="1"/>
</dbReference>
<dbReference type="InterPro" id="IPR001222">
    <property type="entry name" value="Znf_TFIIS"/>
</dbReference>
<evidence type="ECO:0000256" key="8">
    <source>
        <dbReference type="PIRNR" id="PIRNR005586"/>
    </source>
</evidence>
<evidence type="ECO:0000256" key="5">
    <source>
        <dbReference type="ARBA" id="ARBA00022833"/>
    </source>
</evidence>
<dbReference type="SUPFAM" id="SSF57783">
    <property type="entry name" value="Zinc beta-ribbon"/>
    <property type="match status" value="1"/>
</dbReference>
<evidence type="ECO:0000256" key="7">
    <source>
        <dbReference type="ARBA" id="ARBA00044497"/>
    </source>
</evidence>
<keyword evidence="13" id="KW-1185">Reference proteome</keyword>
<evidence type="ECO:0000256" key="3">
    <source>
        <dbReference type="ARBA" id="ARBA00022723"/>
    </source>
</evidence>
<evidence type="ECO:0000256" key="4">
    <source>
        <dbReference type="ARBA" id="ARBA00022771"/>
    </source>
</evidence>
<dbReference type="EMBL" id="BTSY01000005">
    <property type="protein sequence ID" value="GMT28478.1"/>
    <property type="molecule type" value="Genomic_DNA"/>
</dbReference>
<evidence type="ECO:0000256" key="1">
    <source>
        <dbReference type="ARBA" id="ARBA00004604"/>
    </source>
</evidence>
<comment type="caution">
    <text evidence="12">The sequence shown here is derived from an EMBL/GenBank/DDBJ whole genome shotgun (WGS) entry which is preliminary data.</text>
</comment>
<evidence type="ECO:0000256" key="9">
    <source>
        <dbReference type="PIRSR" id="PIRSR005586-1"/>
    </source>
</evidence>
<keyword evidence="4 10" id="KW-0863">Zinc-finger</keyword>
<evidence type="ECO:0000313" key="12">
    <source>
        <dbReference type="EMBL" id="GMT28478.1"/>
    </source>
</evidence>
<feature type="binding site" evidence="9">
    <location>
        <position position="78"/>
    </location>
    <ligand>
        <name>Zn(2+)</name>
        <dbReference type="ChEBI" id="CHEBI:29105"/>
        <label>2</label>
    </ligand>
</feature>
<evidence type="ECO:0000256" key="2">
    <source>
        <dbReference type="ARBA" id="ARBA00022478"/>
    </source>
</evidence>
<dbReference type="InterPro" id="IPR034004">
    <property type="entry name" value="Zn_ribbon_RPA12_C"/>
</dbReference>
<feature type="zinc finger region" description="C4-type" evidence="10">
    <location>
        <begin position="13"/>
        <end position="35"/>
    </location>
</feature>
<keyword evidence="8" id="KW-0804">Transcription</keyword>
<dbReference type="GO" id="GO:0008270">
    <property type="term" value="F:zinc ion binding"/>
    <property type="evidence" value="ECO:0007669"/>
    <property type="project" value="UniProtKB-KW"/>
</dbReference>
<feature type="binding site" evidence="9">
    <location>
        <position position="106"/>
    </location>
    <ligand>
        <name>Zn(2+)</name>
        <dbReference type="ChEBI" id="CHEBI:29105"/>
        <label>2</label>
    </ligand>
</feature>
<dbReference type="PIRSF" id="PIRSF005586">
    <property type="entry name" value="RNApol_RpoM"/>
    <property type="match status" value="1"/>
</dbReference>
<dbReference type="PANTHER" id="PTHR11239">
    <property type="entry name" value="DNA-DIRECTED RNA POLYMERASE"/>
    <property type="match status" value="1"/>
</dbReference>
<keyword evidence="6 8" id="KW-0539">Nucleus</keyword>
<dbReference type="AlphaFoldDB" id="A0AAV5WCQ6"/>
<protein>
    <recommendedName>
        <fullName evidence="8">DNA-directed RNA polymerase subunit</fullName>
    </recommendedName>
</protein>